<evidence type="ECO:0000256" key="5">
    <source>
        <dbReference type="ARBA" id="ARBA00022448"/>
    </source>
</evidence>
<evidence type="ECO:0000256" key="10">
    <source>
        <dbReference type="ARBA" id="ARBA00024973"/>
    </source>
</evidence>
<keyword evidence="5" id="KW-0813">Transport</keyword>
<evidence type="ECO:0000256" key="4">
    <source>
        <dbReference type="ARBA" id="ARBA00016962"/>
    </source>
</evidence>
<sequence length="402" mass="42489">MTSFPRFLAVRSCRTHSTRAAALGLVAAVLACALFGGSLVVLSLQHGLARFQERLGADVIVLPREAAEMGALEGVLVQGVPAHFYMEAHYLDDLRGMTGVAQAAPQFFLASAHAGCCSVAVQLIGFDPASDFTIRPWMQESRDAEMGFGEILVGSGISIPADSMLTFYNTPCRVVGRLSPTGTGMDTAVYTNMETMRTMMANAAALDFDYFKDIPPEAAVSAVLIRTAEGFTPEGMAAAINETYPALSAKAAHGMVHHVEEGLDGITGVIGILLSLVWLFAALILGIAFRMAAHERRREFAILRIVGAPRATLIRTMLTESALISAAGGAAGILTGAVVLIPFARLMKESLTRPYLLPDLSAVLLLGAGVLAVTVLAGLLSAVWTIRRVSAGEPGEMLREDG</sequence>
<keyword evidence="7 11" id="KW-0812">Transmembrane</keyword>
<evidence type="ECO:0000256" key="7">
    <source>
        <dbReference type="ARBA" id="ARBA00022692"/>
    </source>
</evidence>
<reference evidence="13 14" key="1">
    <citation type="submission" date="2011-08" db="EMBL/GenBank/DDBJ databases">
        <title>The Genome Sequence of Selenomonas noxia F0398.</title>
        <authorList>
            <consortium name="The Broad Institute Genome Sequencing Platform"/>
            <person name="Earl A."/>
            <person name="Ward D."/>
            <person name="Feldgarden M."/>
            <person name="Gevers D."/>
            <person name="Izard J."/>
            <person name="Ganesan A."/>
            <person name="Blanton J.M."/>
            <person name="Baranova O.V."/>
            <person name="Tanner A.C."/>
            <person name="Dewhirst F.E."/>
            <person name="Young S.K."/>
            <person name="Zeng Q."/>
            <person name="Gargeya S."/>
            <person name="Fitzgerald M."/>
            <person name="Haas B."/>
            <person name="Abouelleil A."/>
            <person name="Alvarado L."/>
            <person name="Arachchi H.M."/>
            <person name="Berlin A."/>
            <person name="Brown A."/>
            <person name="Chapman S.B."/>
            <person name="Chen Z."/>
            <person name="Dunbar C."/>
            <person name="Freedman E."/>
            <person name="Gearin G."/>
            <person name="Gellesch M."/>
            <person name="Goldberg J."/>
            <person name="Griggs A."/>
            <person name="Gujja S."/>
            <person name="Heiman D."/>
            <person name="Howarth C."/>
            <person name="Larson L."/>
            <person name="Lui A."/>
            <person name="MacDonald P.J.P."/>
            <person name="Montmayeur A."/>
            <person name="Murphy C."/>
            <person name="Neiman D."/>
            <person name="Pearson M."/>
            <person name="Priest M."/>
            <person name="Roberts A."/>
            <person name="Saif S."/>
            <person name="Shea T."/>
            <person name="Shenoy N."/>
            <person name="Sisk P."/>
            <person name="Stolte C."/>
            <person name="Sykes S."/>
            <person name="Wortman J."/>
            <person name="Nusbaum C."/>
            <person name="Birren B."/>
        </authorList>
    </citation>
    <scope>NUCLEOTIDE SEQUENCE [LARGE SCALE GENOMIC DNA]</scope>
    <source>
        <strain evidence="13 14">F0398</strain>
    </source>
</reference>
<evidence type="ECO:0000256" key="6">
    <source>
        <dbReference type="ARBA" id="ARBA00022475"/>
    </source>
</evidence>
<protein>
    <recommendedName>
        <fullName evidence="4">Putative hemin transport system permease protein HrtB</fullName>
    </recommendedName>
</protein>
<dbReference type="EMBL" id="ADGH01000016">
    <property type="protein sequence ID" value="EHG24056.1"/>
    <property type="molecule type" value="Genomic_DNA"/>
</dbReference>
<dbReference type="Proteomes" id="UP000003175">
    <property type="component" value="Unassembled WGS sequence"/>
</dbReference>
<feature type="transmembrane region" description="Helical" evidence="11">
    <location>
        <begin position="363"/>
        <end position="386"/>
    </location>
</feature>
<comment type="subcellular location">
    <subcellularLocation>
        <location evidence="1">Cell membrane</location>
        <topology evidence="1">Multi-pass membrane protein</topology>
    </subcellularLocation>
</comment>
<feature type="domain" description="ABC3 transporter permease C-terminal" evidence="12">
    <location>
        <begin position="272"/>
        <end position="382"/>
    </location>
</feature>
<comment type="similarity">
    <text evidence="2">Belongs to the ABC-4 integral membrane protein family. HrtB subfamily.</text>
</comment>
<evidence type="ECO:0000259" key="12">
    <source>
        <dbReference type="Pfam" id="PF02687"/>
    </source>
</evidence>
<dbReference type="InterPro" id="IPR003838">
    <property type="entry name" value="ABC3_permease_C"/>
</dbReference>
<feature type="transmembrane region" description="Helical" evidence="11">
    <location>
        <begin position="322"/>
        <end position="343"/>
    </location>
</feature>
<comment type="caution">
    <text evidence="13">The sequence shown here is derived from an EMBL/GenBank/DDBJ whole genome shotgun (WGS) entry which is preliminary data.</text>
</comment>
<dbReference type="PANTHER" id="PTHR43738:SF1">
    <property type="entry name" value="HEMIN TRANSPORT SYSTEM PERMEASE PROTEIN HRTB-RELATED"/>
    <property type="match status" value="1"/>
</dbReference>
<name>A0ABP2MPD6_9FIRM</name>
<evidence type="ECO:0000256" key="1">
    <source>
        <dbReference type="ARBA" id="ARBA00004651"/>
    </source>
</evidence>
<evidence type="ECO:0000256" key="11">
    <source>
        <dbReference type="SAM" id="Phobius"/>
    </source>
</evidence>
<dbReference type="Pfam" id="PF02687">
    <property type="entry name" value="FtsX"/>
    <property type="match status" value="1"/>
</dbReference>
<keyword evidence="6" id="KW-1003">Cell membrane</keyword>
<proteinExistence type="inferred from homology"/>
<comment type="function">
    <text evidence="10">Part of the ABC transporter complex hrt involved in hemin import. Responsible for the translocation of the substrate across the membrane.</text>
</comment>
<organism evidence="13 14">
    <name type="scientific">Selenomonas noxia F0398</name>
    <dbReference type="NCBI Taxonomy" id="702437"/>
    <lineage>
        <taxon>Bacteria</taxon>
        <taxon>Bacillati</taxon>
        <taxon>Bacillota</taxon>
        <taxon>Negativicutes</taxon>
        <taxon>Selenomonadales</taxon>
        <taxon>Selenomonadaceae</taxon>
        <taxon>Selenomonas</taxon>
    </lineage>
</organism>
<keyword evidence="14" id="KW-1185">Reference proteome</keyword>
<evidence type="ECO:0000256" key="8">
    <source>
        <dbReference type="ARBA" id="ARBA00022989"/>
    </source>
</evidence>
<keyword evidence="8 11" id="KW-1133">Transmembrane helix</keyword>
<evidence type="ECO:0000313" key="14">
    <source>
        <dbReference type="Proteomes" id="UP000003175"/>
    </source>
</evidence>
<comment type="subunit">
    <text evidence="3">The complex is composed of two ATP-binding proteins (HrtA), two transmembrane proteins (HrtB) and a solute-binding protein.</text>
</comment>
<evidence type="ECO:0000256" key="2">
    <source>
        <dbReference type="ARBA" id="ARBA00008697"/>
    </source>
</evidence>
<accession>A0ABP2MPD6</accession>
<dbReference type="RefSeq" id="WP_006696927.1">
    <property type="nucleotide sequence ID" value="NZ_JH376860.1"/>
</dbReference>
<dbReference type="PANTHER" id="PTHR43738">
    <property type="entry name" value="ABC TRANSPORTER, MEMBRANE PROTEIN"/>
    <property type="match status" value="1"/>
</dbReference>
<evidence type="ECO:0000256" key="9">
    <source>
        <dbReference type="ARBA" id="ARBA00023136"/>
    </source>
</evidence>
<dbReference type="InterPro" id="IPR051125">
    <property type="entry name" value="ABC-4/HrtB_transporter"/>
</dbReference>
<evidence type="ECO:0000313" key="13">
    <source>
        <dbReference type="EMBL" id="EHG24056.1"/>
    </source>
</evidence>
<feature type="transmembrane region" description="Helical" evidence="11">
    <location>
        <begin position="265"/>
        <end position="289"/>
    </location>
</feature>
<evidence type="ECO:0000256" key="3">
    <source>
        <dbReference type="ARBA" id="ARBA00011131"/>
    </source>
</evidence>
<gene>
    <name evidence="13" type="ORF">HMPREF9432_01730</name>
</gene>
<dbReference type="PROSITE" id="PS51257">
    <property type="entry name" value="PROKAR_LIPOPROTEIN"/>
    <property type="match status" value="1"/>
</dbReference>
<keyword evidence="9 11" id="KW-0472">Membrane</keyword>